<dbReference type="InterPro" id="IPR032327">
    <property type="entry name" value="DUF4854"/>
</dbReference>
<dbReference type="OrthoDB" id="1863374at2"/>
<feature type="region of interest" description="Disordered" evidence="1">
    <location>
        <begin position="26"/>
        <end position="100"/>
    </location>
</feature>
<protein>
    <submittedName>
        <fullName evidence="3">Protocadherin domain</fullName>
    </submittedName>
</protein>
<dbReference type="PROSITE" id="PS51257">
    <property type="entry name" value="PROKAR_LIPOPROTEIN"/>
    <property type="match status" value="1"/>
</dbReference>
<dbReference type="RefSeq" id="WP_051921930.1">
    <property type="nucleotide sequence ID" value="NZ_JALCNH010000010.1"/>
</dbReference>
<organism evidence="3 4">
    <name type="scientific">Bifidobacterium psychraerophilum</name>
    <dbReference type="NCBI Taxonomy" id="218140"/>
    <lineage>
        <taxon>Bacteria</taxon>
        <taxon>Bacillati</taxon>
        <taxon>Actinomycetota</taxon>
        <taxon>Actinomycetes</taxon>
        <taxon>Bifidobacteriales</taxon>
        <taxon>Bifidobacteriaceae</taxon>
        <taxon>Bifidobacterium</taxon>
    </lineage>
</organism>
<dbReference type="Proteomes" id="UP000029050">
    <property type="component" value="Unassembled WGS sequence"/>
</dbReference>
<accession>A0A087CEG0</accession>
<name>A0A087CEG0_9BIFI</name>
<evidence type="ECO:0000313" key="4">
    <source>
        <dbReference type="Proteomes" id="UP000029050"/>
    </source>
</evidence>
<gene>
    <name evidence="3" type="ORF">BPSY_2072</name>
</gene>
<keyword evidence="4" id="KW-1185">Reference proteome</keyword>
<dbReference type="EMBL" id="JGZI01000010">
    <property type="protein sequence ID" value="KFI81660.1"/>
    <property type="molecule type" value="Genomic_DNA"/>
</dbReference>
<reference evidence="3 4" key="1">
    <citation type="submission" date="2014-03" db="EMBL/GenBank/DDBJ databases">
        <title>Genomics of Bifidobacteria.</title>
        <authorList>
            <person name="Ventura M."/>
            <person name="Milani C."/>
            <person name="Lugli G.A."/>
        </authorList>
    </citation>
    <scope>NUCLEOTIDE SEQUENCE [LARGE SCALE GENOMIC DNA]</scope>
    <source>
        <strain evidence="3 4">LMG 21775</strain>
    </source>
</reference>
<comment type="caution">
    <text evidence="3">The sequence shown here is derived from an EMBL/GenBank/DDBJ whole genome shotgun (WGS) entry which is preliminary data.</text>
</comment>
<dbReference type="Pfam" id="PF16146">
    <property type="entry name" value="DUF4854"/>
    <property type="match status" value="1"/>
</dbReference>
<evidence type="ECO:0000313" key="3">
    <source>
        <dbReference type="EMBL" id="KFI81660.1"/>
    </source>
</evidence>
<dbReference type="AlphaFoldDB" id="A0A087CEG0"/>
<dbReference type="eggNOG" id="ENOG50320MD">
    <property type="taxonomic scope" value="Bacteria"/>
</dbReference>
<sequence>MKKRTLSIMAAGVGSLCLMASLSACGSSNAADDATPSQTQSSKANTTKTATANPDASKSTSDTSSPASGRYKSIDEYVKSDEVQSQLSSVKSQAESGGMSLDVRGEGNALVYDFTLPDGMSASTAGLADQLNSGLDKQASTFQSIATMMKSAVEVDNPVVRVIYRDASGATVASKDFAGK</sequence>
<feature type="compositionally biased region" description="Basic and acidic residues" evidence="1">
    <location>
        <begin position="72"/>
        <end position="82"/>
    </location>
</feature>
<feature type="compositionally biased region" description="Polar residues" evidence="1">
    <location>
        <begin position="83"/>
        <end position="95"/>
    </location>
</feature>
<dbReference type="GeneID" id="98299176"/>
<proteinExistence type="predicted"/>
<keyword evidence="2" id="KW-0732">Signal</keyword>
<evidence type="ECO:0000256" key="2">
    <source>
        <dbReference type="SAM" id="SignalP"/>
    </source>
</evidence>
<feature type="signal peptide" evidence="2">
    <location>
        <begin position="1"/>
        <end position="30"/>
    </location>
</feature>
<evidence type="ECO:0000256" key="1">
    <source>
        <dbReference type="SAM" id="MobiDB-lite"/>
    </source>
</evidence>
<feature type="compositionally biased region" description="Low complexity" evidence="1">
    <location>
        <begin position="37"/>
        <end position="68"/>
    </location>
</feature>
<feature type="chain" id="PRO_5001819381" evidence="2">
    <location>
        <begin position="31"/>
        <end position="180"/>
    </location>
</feature>